<dbReference type="AlphaFoldDB" id="G2YMK2"/>
<evidence type="ECO:0000313" key="4">
    <source>
        <dbReference type="Proteomes" id="UP000008177"/>
    </source>
</evidence>
<feature type="chain" id="PRO_5005679636" description="Secreted protein" evidence="2">
    <location>
        <begin position="17"/>
        <end position="75"/>
    </location>
</feature>
<protein>
    <recommendedName>
        <fullName evidence="5">Secreted protein</fullName>
    </recommendedName>
</protein>
<evidence type="ECO:0008006" key="5">
    <source>
        <dbReference type="Google" id="ProtNLM"/>
    </source>
</evidence>
<dbReference type="HOGENOM" id="CLU_2670801_0_0_1"/>
<reference evidence="4" key="1">
    <citation type="journal article" date="2011" name="PLoS Genet.">
        <title>Genomic analysis of the necrotrophic fungal pathogens Sclerotinia sclerotiorum and Botrytis cinerea.</title>
        <authorList>
            <person name="Amselem J."/>
            <person name="Cuomo C.A."/>
            <person name="van Kan J.A."/>
            <person name="Viaud M."/>
            <person name="Benito E.P."/>
            <person name="Couloux A."/>
            <person name="Coutinho P.M."/>
            <person name="de Vries R.P."/>
            <person name="Dyer P.S."/>
            <person name="Fillinger S."/>
            <person name="Fournier E."/>
            <person name="Gout L."/>
            <person name="Hahn M."/>
            <person name="Kohn L."/>
            <person name="Lapalu N."/>
            <person name="Plummer K.M."/>
            <person name="Pradier J.M."/>
            <person name="Quevillon E."/>
            <person name="Sharon A."/>
            <person name="Simon A."/>
            <person name="ten Have A."/>
            <person name="Tudzynski B."/>
            <person name="Tudzynski P."/>
            <person name="Wincker P."/>
            <person name="Andrew M."/>
            <person name="Anthouard V."/>
            <person name="Beever R.E."/>
            <person name="Beffa R."/>
            <person name="Benoit I."/>
            <person name="Bouzid O."/>
            <person name="Brault B."/>
            <person name="Chen Z."/>
            <person name="Choquer M."/>
            <person name="Collemare J."/>
            <person name="Cotton P."/>
            <person name="Danchin E.G."/>
            <person name="Da Silva C."/>
            <person name="Gautier A."/>
            <person name="Giraud C."/>
            <person name="Giraud T."/>
            <person name="Gonzalez C."/>
            <person name="Grossetete S."/>
            <person name="Guldener U."/>
            <person name="Henrissat B."/>
            <person name="Howlett B.J."/>
            <person name="Kodira C."/>
            <person name="Kretschmer M."/>
            <person name="Lappartient A."/>
            <person name="Leroch M."/>
            <person name="Levis C."/>
            <person name="Mauceli E."/>
            <person name="Neuveglise C."/>
            <person name="Oeser B."/>
            <person name="Pearson M."/>
            <person name="Poulain J."/>
            <person name="Poussereau N."/>
            <person name="Quesneville H."/>
            <person name="Rascle C."/>
            <person name="Schumacher J."/>
            <person name="Segurens B."/>
            <person name="Sexton A."/>
            <person name="Silva E."/>
            <person name="Sirven C."/>
            <person name="Soanes D.M."/>
            <person name="Talbot N.J."/>
            <person name="Templeton M."/>
            <person name="Yandava C."/>
            <person name="Yarden O."/>
            <person name="Zeng Q."/>
            <person name="Rollins J.A."/>
            <person name="Lebrun M.H."/>
            <person name="Dickman M."/>
        </authorList>
    </citation>
    <scope>NUCLEOTIDE SEQUENCE [LARGE SCALE GENOMIC DNA]</scope>
    <source>
        <strain evidence="4">T4</strain>
    </source>
</reference>
<proteinExistence type="predicted"/>
<sequence>MLLVRFSGLSFGGLLTIRCRMDMVCPETHNGAQMWGYRHRSGTTEQIGHAEEAAFENLGSNANSSSSRYTGRNRM</sequence>
<feature type="region of interest" description="Disordered" evidence="1">
    <location>
        <begin position="54"/>
        <end position="75"/>
    </location>
</feature>
<feature type="signal peptide" evidence="2">
    <location>
        <begin position="1"/>
        <end position="16"/>
    </location>
</feature>
<dbReference type="Proteomes" id="UP000008177">
    <property type="component" value="Unplaced contigs"/>
</dbReference>
<gene>
    <name evidence="3" type="ORF">BofuT4_uP137740.1</name>
</gene>
<organism evidence="3 4">
    <name type="scientific">Botryotinia fuckeliana (strain T4)</name>
    <name type="common">Noble rot fungus</name>
    <name type="synonym">Botrytis cinerea</name>
    <dbReference type="NCBI Taxonomy" id="999810"/>
    <lineage>
        <taxon>Eukaryota</taxon>
        <taxon>Fungi</taxon>
        <taxon>Dikarya</taxon>
        <taxon>Ascomycota</taxon>
        <taxon>Pezizomycotina</taxon>
        <taxon>Leotiomycetes</taxon>
        <taxon>Helotiales</taxon>
        <taxon>Sclerotiniaceae</taxon>
        <taxon>Botrytis</taxon>
    </lineage>
</organism>
<name>G2YMK2_BOTF4</name>
<feature type="compositionally biased region" description="Polar residues" evidence="1">
    <location>
        <begin position="58"/>
        <end position="75"/>
    </location>
</feature>
<keyword evidence="2" id="KW-0732">Signal</keyword>
<evidence type="ECO:0000256" key="2">
    <source>
        <dbReference type="SAM" id="SignalP"/>
    </source>
</evidence>
<evidence type="ECO:0000256" key="1">
    <source>
        <dbReference type="SAM" id="MobiDB-lite"/>
    </source>
</evidence>
<dbReference type="EMBL" id="FQ790345">
    <property type="protein sequence ID" value="CCD52850.1"/>
    <property type="molecule type" value="Genomic_DNA"/>
</dbReference>
<evidence type="ECO:0000313" key="3">
    <source>
        <dbReference type="EMBL" id="CCD52850.1"/>
    </source>
</evidence>
<dbReference type="InParanoid" id="G2YMK2"/>
<accession>G2YMK2</accession>